<dbReference type="GO" id="GO:0005771">
    <property type="term" value="C:multivesicular body"/>
    <property type="evidence" value="ECO:0000318"/>
    <property type="project" value="GO_Central"/>
</dbReference>
<name>I1KJT1_SOYBN</name>
<dbReference type="GO" id="GO:0032511">
    <property type="term" value="P:late endosome to vacuole transport via multivesicular body sorting pathway"/>
    <property type="evidence" value="ECO:0000318"/>
    <property type="project" value="GO_Central"/>
</dbReference>
<sequence length="166" mass="19289">MLEMLEKKDDAKEFAKGNNKRAAIQCLMREKLYENHIEQLRNFQMRIHDQMIMLEGAKATTKMIDALRTGATAMKAMQKAMKFDVVDKIMDEINEQTQNKRMIQETLSAPTDISRNYDELEVELEELEVVELEEGLLQLTTTTPTITLQNEKLSHSLHFMVVEQLQ</sequence>
<accession>I1KJT1</accession>
<dbReference type="GO" id="GO:0006900">
    <property type="term" value="P:vesicle budding from membrane"/>
    <property type="evidence" value="ECO:0000318"/>
    <property type="project" value="GO_Central"/>
</dbReference>
<dbReference type="PANTHER" id="PTHR22761:SF75">
    <property type="entry name" value="VACUOLAR PROTEIN SORTING-ASSOCIATED PROTEIN 32 HOMOLOG 2"/>
    <property type="match status" value="1"/>
</dbReference>
<dbReference type="eggNOG" id="KOG1656">
    <property type="taxonomic scope" value="Eukaryota"/>
</dbReference>
<dbReference type="PANTHER" id="PTHR22761">
    <property type="entry name" value="CHARGED MULTIVESICULAR BODY PROTEIN"/>
    <property type="match status" value="1"/>
</dbReference>
<organism evidence="1">
    <name type="scientific">Glycine max</name>
    <name type="common">Soybean</name>
    <name type="synonym">Glycine hispida</name>
    <dbReference type="NCBI Taxonomy" id="3847"/>
    <lineage>
        <taxon>Eukaryota</taxon>
        <taxon>Viridiplantae</taxon>
        <taxon>Streptophyta</taxon>
        <taxon>Embryophyta</taxon>
        <taxon>Tracheophyta</taxon>
        <taxon>Spermatophyta</taxon>
        <taxon>Magnoliopsida</taxon>
        <taxon>eudicotyledons</taxon>
        <taxon>Gunneridae</taxon>
        <taxon>Pentapetalae</taxon>
        <taxon>rosids</taxon>
        <taxon>fabids</taxon>
        <taxon>Fabales</taxon>
        <taxon>Fabaceae</taxon>
        <taxon>Papilionoideae</taxon>
        <taxon>50 kb inversion clade</taxon>
        <taxon>NPAAA clade</taxon>
        <taxon>indigoferoid/millettioid clade</taxon>
        <taxon>Phaseoleae</taxon>
        <taxon>Glycine</taxon>
        <taxon>Glycine subgen. Soja</taxon>
    </lineage>
</organism>
<dbReference type="GO" id="GO:0009898">
    <property type="term" value="C:cytoplasmic side of plasma membrane"/>
    <property type="evidence" value="ECO:0000318"/>
    <property type="project" value="GO_Central"/>
</dbReference>
<dbReference type="STRING" id="3847.I1KJT1"/>
<dbReference type="Pfam" id="PF03357">
    <property type="entry name" value="Snf7"/>
    <property type="match status" value="1"/>
</dbReference>
<dbReference type="InterPro" id="IPR005024">
    <property type="entry name" value="Snf7_fam"/>
</dbReference>
<evidence type="ECO:0000313" key="2">
    <source>
        <dbReference type="EnsemblPlants" id="KRH49025"/>
    </source>
</evidence>
<proteinExistence type="predicted"/>
<dbReference type="PaxDb" id="3847-GLYMA07G15260.1"/>
<dbReference type="InParanoid" id="I1KJT1"/>
<dbReference type="HOGENOM" id="CLU_071097_2_2_1"/>
<dbReference type="GO" id="GO:0000815">
    <property type="term" value="C:ESCRT III complex"/>
    <property type="evidence" value="ECO:0000318"/>
    <property type="project" value="GO_Central"/>
</dbReference>
<dbReference type="Gene3D" id="1.10.287.1060">
    <property type="entry name" value="ESAT-6-like"/>
    <property type="match status" value="1"/>
</dbReference>
<protein>
    <submittedName>
        <fullName evidence="1 2">Uncharacterized protein</fullName>
    </submittedName>
</protein>
<dbReference type="Gramene" id="KRH49025">
    <property type="protein sequence ID" value="KRH49025"/>
    <property type="gene ID" value="GLYMA_07G127000"/>
</dbReference>
<dbReference type="AlphaFoldDB" id="I1KJT1"/>
<gene>
    <name evidence="1" type="ORF">GLYMA_07G127000</name>
</gene>
<dbReference type="SMR" id="I1KJT1"/>
<dbReference type="Proteomes" id="UP000008827">
    <property type="component" value="Chromosome 7"/>
</dbReference>
<evidence type="ECO:0000313" key="3">
    <source>
        <dbReference type="Proteomes" id="UP000008827"/>
    </source>
</evidence>
<dbReference type="EMBL" id="CM000840">
    <property type="protein sequence ID" value="KRH49025.1"/>
    <property type="molecule type" value="Genomic_DNA"/>
</dbReference>
<reference evidence="2" key="2">
    <citation type="submission" date="2018-02" db="UniProtKB">
        <authorList>
            <consortium name="EnsemblPlants"/>
        </authorList>
    </citation>
    <scope>IDENTIFICATION</scope>
    <source>
        <strain evidence="2">Williams 82</strain>
    </source>
</reference>
<reference evidence="1 2" key="1">
    <citation type="journal article" date="2010" name="Nature">
        <title>Genome sequence of the palaeopolyploid soybean.</title>
        <authorList>
            <person name="Schmutz J."/>
            <person name="Cannon S.B."/>
            <person name="Schlueter J."/>
            <person name="Ma J."/>
            <person name="Mitros T."/>
            <person name="Nelson W."/>
            <person name="Hyten D.L."/>
            <person name="Song Q."/>
            <person name="Thelen J.J."/>
            <person name="Cheng J."/>
            <person name="Xu D."/>
            <person name="Hellsten U."/>
            <person name="May G.D."/>
            <person name="Yu Y."/>
            <person name="Sakurai T."/>
            <person name="Umezawa T."/>
            <person name="Bhattacharyya M.K."/>
            <person name="Sandhu D."/>
            <person name="Valliyodan B."/>
            <person name="Lindquist E."/>
            <person name="Peto M."/>
            <person name="Grant D."/>
            <person name="Shu S."/>
            <person name="Goodstein D."/>
            <person name="Barry K."/>
            <person name="Futrell-Griggs M."/>
            <person name="Abernathy B."/>
            <person name="Du J."/>
            <person name="Tian Z."/>
            <person name="Zhu L."/>
            <person name="Gill N."/>
            <person name="Joshi T."/>
            <person name="Libault M."/>
            <person name="Sethuraman A."/>
            <person name="Zhang X.-C."/>
            <person name="Shinozaki K."/>
            <person name="Nguyen H.T."/>
            <person name="Wing R.A."/>
            <person name="Cregan P."/>
            <person name="Specht J."/>
            <person name="Grimwood J."/>
            <person name="Rokhsar D."/>
            <person name="Stacey G."/>
            <person name="Shoemaker R.C."/>
            <person name="Jackson S.A."/>
        </authorList>
    </citation>
    <scope>NUCLEOTIDE SEQUENCE</scope>
    <source>
        <strain evidence="2">cv. Williams 82</strain>
        <tissue evidence="1">Callus</tissue>
    </source>
</reference>
<evidence type="ECO:0000313" key="1">
    <source>
        <dbReference type="EMBL" id="KRH49025.1"/>
    </source>
</evidence>
<dbReference type="EnsemblPlants" id="KRH49025">
    <property type="protein sequence ID" value="KRH49025"/>
    <property type="gene ID" value="GLYMA_07G127000"/>
</dbReference>
<dbReference type="OMA" id="IRTHELM"/>
<keyword evidence="3" id="KW-1185">Reference proteome</keyword>
<reference evidence="1" key="3">
    <citation type="submission" date="2018-07" db="EMBL/GenBank/DDBJ databases">
        <title>WGS assembly of Glycine max.</title>
        <authorList>
            <person name="Schmutz J."/>
            <person name="Cannon S."/>
            <person name="Schlueter J."/>
            <person name="Ma J."/>
            <person name="Mitros T."/>
            <person name="Nelson W."/>
            <person name="Hyten D."/>
            <person name="Song Q."/>
            <person name="Thelen J."/>
            <person name="Cheng J."/>
            <person name="Xu D."/>
            <person name="Hellsten U."/>
            <person name="May G."/>
            <person name="Yu Y."/>
            <person name="Sakurai T."/>
            <person name="Umezawa T."/>
            <person name="Bhattacharyya M."/>
            <person name="Sandhu D."/>
            <person name="Valliyodan B."/>
            <person name="Lindquist E."/>
            <person name="Peto M."/>
            <person name="Grant D."/>
            <person name="Shu S."/>
            <person name="Goodstein D."/>
            <person name="Barry K."/>
            <person name="Futrell-Griggs M."/>
            <person name="Abernathy B."/>
            <person name="Du J."/>
            <person name="Tian Z."/>
            <person name="Zhu L."/>
            <person name="Gill N."/>
            <person name="Joshi T."/>
            <person name="Libault M."/>
            <person name="Sethuraman A."/>
            <person name="Zhang X."/>
            <person name="Shinozaki K."/>
            <person name="Nguyen H."/>
            <person name="Wing R."/>
            <person name="Cregan P."/>
            <person name="Specht J."/>
            <person name="Grimwood J."/>
            <person name="Rokhsar D."/>
            <person name="Stacey G."/>
            <person name="Shoemaker R."/>
            <person name="Jackson S."/>
        </authorList>
    </citation>
    <scope>NUCLEOTIDE SEQUENCE</scope>
    <source>
        <tissue evidence="1">Callus</tissue>
    </source>
</reference>